<evidence type="ECO:0000313" key="3">
    <source>
        <dbReference type="Proteomes" id="UP001500016"/>
    </source>
</evidence>
<proteinExistence type="predicted"/>
<organism evidence="2 3">
    <name type="scientific">Streptomyces albiaxialis</name>
    <dbReference type="NCBI Taxonomy" id="329523"/>
    <lineage>
        <taxon>Bacteria</taxon>
        <taxon>Bacillati</taxon>
        <taxon>Actinomycetota</taxon>
        <taxon>Actinomycetes</taxon>
        <taxon>Kitasatosporales</taxon>
        <taxon>Streptomycetaceae</taxon>
        <taxon>Streptomyces</taxon>
    </lineage>
</organism>
<keyword evidence="3" id="KW-1185">Reference proteome</keyword>
<feature type="region of interest" description="Disordered" evidence="1">
    <location>
        <begin position="1"/>
        <end position="24"/>
    </location>
</feature>
<evidence type="ECO:0000256" key="1">
    <source>
        <dbReference type="SAM" id="MobiDB-lite"/>
    </source>
</evidence>
<gene>
    <name evidence="2" type="ORF">GCM10009801_65780</name>
</gene>
<name>A0ABN2WNV8_9ACTN</name>
<reference evidence="2 3" key="1">
    <citation type="journal article" date="2019" name="Int. J. Syst. Evol. Microbiol.">
        <title>The Global Catalogue of Microorganisms (GCM) 10K type strain sequencing project: providing services to taxonomists for standard genome sequencing and annotation.</title>
        <authorList>
            <consortium name="The Broad Institute Genomics Platform"/>
            <consortium name="The Broad Institute Genome Sequencing Center for Infectious Disease"/>
            <person name="Wu L."/>
            <person name="Ma J."/>
        </authorList>
    </citation>
    <scope>NUCLEOTIDE SEQUENCE [LARGE SCALE GENOMIC DNA]</scope>
    <source>
        <strain evidence="2 3">JCM 15478</strain>
    </source>
</reference>
<feature type="region of interest" description="Disordered" evidence="1">
    <location>
        <begin position="69"/>
        <end position="93"/>
    </location>
</feature>
<dbReference type="EMBL" id="BAAAPE010000016">
    <property type="protein sequence ID" value="GAA2096311.1"/>
    <property type="molecule type" value="Genomic_DNA"/>
</dbReference>
<evidence type="ECO:0000313" key="2">
    <source>
        <dbReference type="EMBL" id="GAA2096311.1"/>
    </source>
</evidence>
<sequence length="93" mass="9486">MALTQESPVAKWARQNATTHEGHYVAPTDRVVPVLFTPLIALTVAGAVGCALGPATSFAKAFGYHDQEGSVPDGGRKAGSSVNALISGHPGMA</sequence>
<accession>A0ABN2WNV8</accession>
<comment type="caution">
    <text evidence="2">The sequence shown here is derived from an EMBL/GenBank/DDBJ whole genome shotgun (WGS) entry which is preliminary data.</text>
</comment>
<protein>
    <submittedName>
        <fullName evidence="2">Uncharacterized protein</fullName>
    </submittedName>
</protein>
<dbReference type="Proteomes" id="UP001500016">
    <property type="component" value="Unassembled WGS sequence"/>
</dbReference>